<dbReference type="EMBL" id="KN731577">
    <property type="protein sequence ID" value="KIH59825.1"/>
    <property type="molecule type" value="Genomic_DNA"/>
</dbReference>
<reference evidence="1 2" key="1">
    <citation type="submission" date="2013-12" db="EMBL/GenBank/DDBJ databases">
        <title>Draft genome of the parsitic nematode Ancylostoma duodenale.</title>
        <authorList>
            <person name="Mitreva M."/>
        </authorList>
    </citation>
    <scope>NUCLEOTIDE SEQUENCE [LARGE SCALE GENOMIC DNA]</scope>
    <source>
        <strain evidence="1 2">Zhejiang</strain>
    </source>
</reference>
<dbReference type="AlphaFoldDB" id="A0A0C2GF90"/>
<dbReference type="GO" id="GO:0140359">
    <property type="term" value="F:ABC-type transporter activity"/>
    <property type="evidence" value="ECO:0007669"/>
    <property type="project" value="InterPro"/>
</dbReference>
<dbReference type="SUPFAM" id="SSF52540">
    <property type="entry name" value="P-loop containing nucleoside triphosphate hydrolases"/>
    <property type="match status" value="1"/>
</dbReference>
<dbReference type="Proteomes" id="UP000054047">
    <property type="component" value="Unassembled WGS sequence"/>
</dbReference>
<sequence>MDIRSEMQGVRDVLGVCPQYNVLFSHLTVAEQLKLFAALKGTPDSDLKHEVDEILDAVSLADKADALASTLSGTQPQLAL</sequence>
<accession>A0A0C2GF90</accession>
<dbReference type="InterPro" id="IPR027417">
    <property type="entry name" value="P-loop_NTPase"/>
</dbReference>
<dbReference type="OrthoDB" id="10255969at2759"/>
<dbReference type="GO" id="GO:0005319">
    <property type="term" value="F:lipid transporter activity"/>
    <property type="evidence" value="ECO:0007669"/>
    <property type="project" value="TreeGrafter"/>
</dbReference>
<dbReference type="PANTHER" id="PTHR19229">
    <property type="entry name" value="ATP-BINDING CASSETTE TRANSPORTER SUBFAMILY A ABCA"/>
    <property type="match status" value="1"/>
</dbReference>
<name>A0A0C2GF90_9BILA</name>
<dbReference type="GO" id="GO:0016020">
    <property type="term" value="C:membrane"/>
    <property type="evidence" value="ECO:0007669"/>
    <property type="project" value="InterPro"/>
</dbReference>
<dbReference type="InterPro" id="IPR026082">
    <property type="entry name" value="ABCA"/>
</dbReference>
<organism evidence="1 2">
    <name type="scientific">Ancylostoma duodenale</name>
    <dbReference type="NCBI Taxonomy" id="51022"/>
    <lineage>
        <taxon>Eukaryota</taxon>
        <taxon>Metazoa</taxon>
        <taxon>Ecdysozoa</taxon>
        <taxon>Nematoda</taxon>
        <taxon>Chromadorea</taxon>
        <taxon>Rhabditida</taxon>
        <taxon>Rhabditina</taxon>
        <taxon>Rhabditomorpha</taxon>
        <taxon>Strongyloidea</taxon>
        <taxon>Ancylostomatidae</taxon>
        <taxon>Ancylostomatinae</taxon>
        <taxon>Ancylostoma</taxon>
    </lineage>
</organism>
<keyword evidence="2" id="KW-1185">Reference proteome</keyword>
<dbReference type="Gene3D" id="3.40.50.300">
    <property type="entry name" value="P-loop containing nucleotide triphosphate hydrolases"/>
    <property type="match status" value="1"/>
</dbReference>
<gene>
    <name evidence="1" type="ORF">ANCDUO_09933</name>
</gene>
<protein>
    <submittedName>
        <fullName evidence="1">Uncharacterized protein</fullName>
    </submittedName>
</protein>
<evidence type="ECO:0000313" key="1">
    <source>
        <dbReference type="EMBL" id="KIH59825.1"/>
    </source>
</evidence>
<proteinExistence type="predicted"/>
<evidence type="ECO:0000313" key="2">
    <source>
        <dbReference type="Proteomes" id="UP000054047"/>
    </source>
</evidence>